<dbReference type="RefSeq" id="WP_172443518.1">
    <property type="nucleotide sequence ID" value="NZ_CP053709.1"/>
</dbReference>
<evidence type="ECO:0008006" key="4">
    <source>
        <dbReference type="Google" id="ProtNLM"/>
    </source>
</evidence>
<gene>
    <name evidence="2" type="ORF">HN018_21860</name>
</gene>
<dbReference type="AlphaFoldDB" id="A0A6M8HWW7"/>
<dbReference type="SUPFAM" id="SSF103473">
    <property type="entry name" value="MFS general substrate transporter"/>
    <property type="match status" value="1"/>
</dbReference>
<geneLocation type="plasmid" evidence="2 3">
    <name>unnamed1</name>
</geneLocation>
<protein>
    <recommendedName>
        <fullName evidence="4">MFS transporter</fullName>
    </recommendedName>
</protein>
<accession>A0A6M8HWW7</accession>
<feature type="transmembrane region" description="Helical" evidence="1">
    <location>
        <begin position="144"/>
        <end position="165"/>
    </location>
</feature>
<dbReference type="InterPro" id="IPR036259">
    <property type="entry name" value="MFS_trans_sf"/>
</dbReference>
<reference evidence="2 3" key="1">
    <citation type="journal article" date="2014" name="World J. Microbiol. Biotechnol.">
        <title>Biodiversity and physiological characteristics of Antarctic and Arctic lichens-associated bacteria.</title>
        <authorList>
            <person name="Lee Y.M."/>
            <person name="Kim E.H."/>
            <person name="Lee H.K."/>
            <person name="Hong S.G."/>
        </authorList>
    </citation>
    <scope>NUCLEOTIDE SEQUENCE [LARGE SCALE GENOMIC DNA]</scope>
    <source>
        <strain evidence="2 3">PAMC 26569</strain>
        <plasmid evidence="2">unnamed1</plasmid>
    </source>
</reference>
<keyword evidence="1" id="KW-0812">Transmembrane</keyword>
<keyword evidence="2" id="KW-0614">Plasmid</keyword>
<keyword evidence="1" id="KW-0472">Membrane</keyword>
<dbReference type="PANTHER" id="PTHR23539">
    <property type="entry name" value="MFS TRANSPORTER"/>
    <property type="match status" value="1"/>
</dbReference>
<evidence type="ECO:0000313" key="3">
    <source>
        <dbReference type="Proteomes" id="UP000500767"/>
    </source>
</evidence>
<evidence type="ECO:0000313" key="2">
    <source>
        <dbReference type="EMBL" id="QKE92878.1"/>
    </source>
</evidence>
<sequence>MIFVADLAGQGGARPCLVGHCGLSRRLGRNHRFDLFGNAGTAGLMGPLGNYLVKRFSSLFVAALWLPAVWTLPRIQVIEIDYAQARAANPGETEEHPARYRDLLKNREMLIFGGPWILFQVANASAIPEVTERLSQHDEGESELIVAGMIIVPEVIIAALALWIARRADIWGLRLLLLTAFVALGPLIIAEVTAGIGRYNLAQGKVDMATGIVAALSMTAVGYITQWWFGFTVRLLVLAVVAGFVFVAPLLRESNDAAG</sequence>
<organism evidence="2 3">
    <name type="scientific">Lichenicola cladoniae</name>
    <dbReference type="NCBI Taxonomy" id="1484109"/>
    <lineage>
        <taxon>Bacteria</taxon>
        <taxon>Pseudomonadati</taxon>
        <taxon>Pseudomonadota</taxon>
        <taxon>Alphaproteobacteria</taxon>
        <taxon>Acetobacterales</taxon>
        <taxon>Acetobacteraceae</taxon>
        <taxon>Lichenicola</taxon>
    </lineage>
</organism>
<dbReference type="PANTHER" id="PTHR23539:SF1">
    <property type="entry name" value="MAJOR FACILITATOR SUPERFAMILY (MFS) PROFILE DOMAIN-CONTAINING PROTEIN"/>
    <property type="match status" value="1"/>
</dbReference>
<dbReference type="EMBL" id="CP053709">
    <property type="protein sequence ID" value="QKE92878.1"/>
    <property type="molecule type" value="Genomic_DNA"/>
</dbReference>
<keyword evidence="1" id="KW-1133">Transmembrane helix</keyword>
<feature type="transmembrane region" description="Helical" evidence="1">
    <location>
        <begin position="231"/>
        <end position="251"/>
    </location>
</feature>
<dbReference type="Proteomes" id="UP000500767">
    <property type="component" value="Plasmid unnamed1"/>
</dbReference>
<evidence type="ECO:0000256" key="1">
    <source>
        <dbReference type="SAM" id="Phobius"/>
    </source>
</evidence>
<proteinExistence type="predicted"/>
<feature type="transmembrane region" description="Helical" evidence="1">
    <location>
        <begin position="206"/>
        <end position="225"/>
    </location>
</feature>
<feature type="transmembrane region" description="Helical" evidence="1">
    <location>
        <begin position="171"/>
        <end position="194"/>
    </location>
</feature>
<name>A0A6M8HWW7_9PROT</name>
<dbReference type="KEGG" id="lck:HN018_21860"/>
<keyword evidence="3" id="KW-1185">Reference proteome</keyword>